<dbReference type="GO" id="GO:0008168">
    <property type="term" value="F:methyltransferase activity"/>
    <property type="evidence" value="ECO:0007669"/>
    <property type="project" value="UniProtKB-KW"/>
</dbReference>
<name>A0A1H5CDQ0_9MICO</name>
<evidence type="ECO:0000259" key="1">
    <source>
        <dbReference type="Pfam" id="PF13847"/>
    </source>
</evidence>
<dbReference type="PANTHER" id="PTHR45128">
    <property type="entry name" value="METHYLTRANSFERASE TYPE 11"/>
    <property type="match status" value="1"/>
</dbReference>
<dbReference type="InterPro" id="IPR036390">
    <property type="entry name" value="WH_DNA-bd_sf"/>
</dbReference>
<evidence type="ECO:0000313" key="3">
    <source>
        <dbReference type="EMBL" id="SED64641.1"/>
    </source>
</evidence>
<dbReference type="AlphaFoldDB" id="A0A1H5CDQ0"/>
<accession>A0A1H5CDQ0</accession>
<dbReference type="RefSeq" id="WP_089771410.1">
    <property type="nucleotide sequence ID" value="NZ_FNTX01000001.1"/>
</dbReference>
<dbReference type="STRING" id="648782.SAMN04488554_0339"/>
<dbReference type="Pfam" id="PF13847">
    <property type="entry name" value="Methyltransf_31"/>
    <property type="match status" value="1"/>
</dbReference>
<keyword evidence="4" id="KW-1185">Reference proteome</keyword>
<evidence type="ECO:0000313" key="4">
    <source>
        <dbReference type="Proteomes" id="UP000199220"/>
    </source>
</evidence>
<sequence length="358" mass="37965">MSAQATAVGTVERAEAFAERILGGLDDAALVLLISLGHRTGLLDTLAALDAPATSTQVARAAALDERYVREWLGGMVVGGVVTFDPDDRTYRLPAEHAACLTTGAGVDDLSLFTRYVSLMGTIEPEIARVFREGGGVGYEAYDTFQELQRDETARVYDVALVSDILPLADTLVPRLEAGARVLDVGTGAGHAVNVMARAFPNSRFTGLDISTEGIGLARAEAEQWGLENATFELGDAAELTGSYDVVTAFDTIHDQARPADVLAGVRGVLNDDGVFLMGDIDLSSRLEENVGAPMAPLAFAFSVFHCMTVSLAYGGAGLGTAWGRQRAQEMLTDAGFGLVEVTKLEDDPLNVYFVARP</sequence>
<dbReference type="Pfam" id="PF21320">
    <property type="entry name" value="WHD_Rv2258c"/>
    <property type="match status" value="1"/>
</dbReference>
<dbReference type="SUPFAM" id="SSF46785">
    <property type="entry name" value="Winged helix' DNA-binding domain"/>
    <property type="match status" value="1"/>
</dbReference>
<gene>
    <name evidence="3" type="ORF">SAMN04488554_0339</name>
</gene>
<dbReference type="Proteomes" id="UP000199220">
    <property type="component" value="Unassembled WGS sequence"/>
</dbReference>
<dbReference type="SUPFAM" id="SSF53335">
    <property type="entry name" value="S-adenosyl-L-methionine-dependent methyltransferases"/>
    <property type="match status" value="1"/>
</dbReference>
<dbReference type="Gene3D" id="3.40.50.150">
    <property type="entry name" value="Vaccinia Virus protein VP39"/>
    <property type="match status" value="1"/>
</dbReference>
<dbReference type="PANTHER" id="PTHR45128:SF1">
    <property type="entry name" value="S-ADENOSYLMETHIONINE-DEPENDENT METHYLTRANSFERASE RV2258C"/>
    <property type="match status" value="1"/>
</dbReference>
<dbReference type="EMBL" id="FNTX01000001">
    <property type="protein sequence ID" value="SED64641.1"/>
    <property type="molecule type" value="Genomic_DNA"/>
</dbReference>
<proteinExistence type="predicted"/>
<keyword evidence="3" id="KW-0808">Transferase</keyword>
<dbReference type="InterPro" id="IPR029063">
    <property type="entry name" value="SAM-dependent_MTases_sf"/>
</dbReference>
<dbReference type="InterPro" id="IPR048711">
    <property type="entry name" value="WHD_Rv2258c"/>
</dbReference>
<reference evidence="4" key="1">
    <citation type="submission" date="2016-10" db="EMBL/GenBank/DDBJ databases">
        <authorList>
            <person name="Varghese N."/>
            <person name="Submissions S."/>
        </authorList>
    </citation>
    <scope>NUCLEOTIDE SEQUENCE [LARGE SCALE GENOMIC DNA]</scope>
    <source>
        <strain evidence="4">DSM 21368</strain>
    </source>
</reference>
<dbReference type="CDD" id="cd02440">
    <property type="entry name" value="AdoMet_MTases"/>
    <property type="match status" value="1"/>
</dbReference>
<dbReference type="InterPro" id="IPR053173">
    <property type="entry name" value="SAM-binding_MTase"/>
</dbReference>
<organism evidence="3 4">
    <name type="scientific">Ruania alba</name>
    <dbReference type="NCBI Taxonomy" id="648782"/>
    <lineage>
        <taxon>Bacteria</taxon>
        <taxon>Bacillati</taxon>
        <taxon>Actinomycetota</taxon>
        <taxon>Actinomycetes</taxon>
        <taxon>Micrococcales</taxon>
        <taxon>Ruaniaceae</taxon>
        <taxon>Ruania</taxon>
    </lineage>
</organism>
<dbReference type="InterPro" id="IPR025714">
    <property type="entry name" value="Methyltranfer_dom"/>
</dbReference>
<feature type="domain" description="S-adenosylmethionine-dependent methyltransferase Rv2258c-like winged HTH" evidence="2">
    <location>
        <begin position="28"/>
        <end position="102"/>
    </location>
</feature>
<keyword evidence="3" id="KW-0489">Methyltransferase</keyword>
<evidence type="ECO:0000259" key="2">
    <source>
        <dbReference type="Pfam" id="PF21320"/>
    </source>
</evidence>
<protein>
    <submittedName>
        <fullName evidence="3">Methyltransferase domain-containing protein</fullName>
    </submittedName>
</protein>
<dbReference type="OrthoDB" id="9801363at2"/>
<dbReference type="GO" id="GO:0032259">
    <property type="term" value="P:methylation"/>
    <property type="evidence" value="ECO:0007669"/>
    <property type="project" value="UniProtKB-KW"/>
</dbReference>
<feature type="domain" description="Methyltransferase" evidence="1">
    <location>
        <begin position="177"/>
        <end position="293"/>
    </location>
</feature>